<keyword evidence="3" id="KW-1185">Reference proteome</keyword>
<dbReference type="InterPro" id="IPR037523">
    <property type="entry name" value="VOC_core"/>
</dbReference>
<protein>
    <submittedName>
        <fullName evidence="2">VOC family protein</fullName>
    </submittedName>
</protein>
<dbReference type="PANTHER" id="PTHR36437:SF2">
    <property type="entry name" value="GLYOXALASE_BLEOMYCIN RESISTANCE PROTEIN_DIOXYGENASE"/>
    <property type="match status" value="1"/>
</dbReference>
<reference evidence="2 3" key="1">
    <citation type="submission" date="2019-07" db="EMBL/GenBank/DDBJ databases">
        <authorList>
            <person name="Zhu P."/>
        </authorList>
    </citation>
    <scope>NUCLEOTIDE SEQUENCE [LARGE SCALE GENOMIC DNA]</scope>
    <source>
        <strain evidence="2 3">SSL-25</strain>
    </source>
</reference>
<gene>
    <name evidence="2" type="ORF">FQU76_07875</name>
</gene>
<dbReference type="EMBL" id="CP042266">
    <property type="protein sequence ID" value="QDY76469.1"/>
    <property type="molecule type" value="Genomic_DNA"/>
</dbReference>
<organism evidence="2 3">
    <name type="scientific">Streptomyces qinzhouensis</name>
    <dbReference type="NCBI Taxonomy" id="2599401"/>
    <lineage>
        <taxon>Bacteria</taxon>
        <taxon>Bacillati</taxon>
        <taxon>Actinomycetota</taxon>
        <taxon>Actinomycetes</taxon>
        <taxon>Kitasatosporales</taxon>
        <taxon>Streptomycetaceae</taxon>
        <taxon>Streptomyces</taxon>
    </lineage>
</organism>
<dbReference type="SUPFAM" id="SSF54593">
    <property type="entry name" value="Glyoxalase/Bleomycin resistance protein/Dihydroxybiphenyl dioxygenase"/>
    <property type="match status" value="1"/>
</dbReference>
<evidence type="ECO:0000259" key="1">
    <source>
        <dbReference type="PROSITE" id="PS51819"/>
    </source>
</evidence>
<dbReference type="PROSITE" id="PS51819">
    <property type="entry name" value="VOC"/>
    <property type="match status" value="1"/>
</dbReference>
<evidence type="ECO:0000313" key="3">
    <source>
        <dbReference type="Proteomes" id="UP000320580"/>
    </source>
</evidence>
<dbReference type="InterPro" id="IPR004360">
    <property type="entry name" value="Glyas_Fos-R_dOase_dom"/>
</dbReference>
<feature type="domain" description="VOC" evidence="1">
    <location>
        <begin position="4"/>
        <end position="136"/>
    </location>
</feature>
<evidence type="ECO:0000313" key="2">
    <source>
        <dbReference type="EMBL" id="QDY76469.1"/>
    </source>
</evidence>
<dbReference type="RefSeq" id="WP_146479765.1">
    <property type="nucleotide sequence ID" value="NZ_CP042266.1"/>
</dbReference>
<dbReference type="KEGG" id="sqz:FQU76_07875"/>
<dbReference type="OrthoDB" id="485032at2"/>
<dbReference type="AlphaFoldDB" id="A0A5B8IGQ2"/>
<proteinExistence type="predicted"/>
<dbReference type="PANTHER" id="PTHR36437">
    <property type="entry name" value="GLYOXALASE/BLEOMYCIN RESISTANCE PROTEIN/DIOXYGENASE"/>
    <property type="match status" value="1"/>
</dbReference>
<name>A0A5B8IGQ2_9ACTN</name>
<dbReference type="InterPro" id="IPR029068">
    <property type="entry name" value="Glyas_Bleomycin-R_OHBP_Dase"/>
</dbReference>
<accession>A0A5B8IGQ2</accession>
<dbReference type="Pfam" id="PF00903">
    <property type="entry name" value="Glyoxalase"/>
    <property type="match status" value="1"/>
</dbReference>
<dbReference type="Gene3D" id="3.10.180.10">
    <property type="entry name" value="2,3-Dihydroxybiphenyl 1,2-Dioxygenase, domain 1"/>
    <property type="match status" value="1"/>
</dbReference>
<sequence length="143" mass="14917">MDLTLEVVNLQVSDLDRAKRFYVEGCGFKADLDQEVAPGVRIIQLTPPGSRCSVALAAGLPAVPGLTKPAPGSAYGLQLCSTDIAATREALVAGGVDVSAVMHLGEGGWAEGKGGEWNSFVFFADPDGNSWTVQEAPSPLSER</sequence>
<dbReference type="Proteomes" id="UP000320580">
    <property type="component" value="Chromosome"/>
</dbReference>